<reference evidence="2" key="2">
    <citation type="submission" date="2011-02" db="EMBL/GenBank/DDBJ databases">
        <authorList>
            <person name="MacLean D."/>
        </authorList>
    </citation>
    <scope>NUCLEOTIDE SEQUENCE</scope>
</reference>
<gene>
    <name evidence="2" type="primary">AlNc14C255G9720</name>
    <name evidence="2" type="ORF">ALNC14_108800</name>
</gene>
<proteinExistence type="predicted"/>
<feature type="region of interest" description="Disordered" evidence="1">
    <location>
        <begin position="255"/>
        <end position="275"/>
    </location>
</feature>
<name>F0WTP4_9STRA</name>
<evidence type="ECO:0000256" key="1">
    <source>
        <dbReference type="SAM" id="MobiDB-lite"/>
    </source>
</evidence>
<sequence>MNVMNDSWFCFCGVITWIPRIPLKFIFLKGIQSTNRHLDILKISVTISWLEADPTSIVALKNLYGIIGDTASGRMPTWLTELLASVLDTCGSDLYFQKDPTHALWVWTIFAEHFAALTDDVPEDGSAIRIRESRDWWRRVYFSSFDPTRRYKTEEWCEWVLYKAAVAQRMFGCESSVHFTGKVCKWVRTELEASDNVFSERLLALIVRLGFNKEYAEGEIVREHSAWGTSRHSHEKDLKVCIGSFLTRQEVIPNEAKSPASETNDMNEQQSPCPKKRKLNEFSSDSIIVNGIGPLPAYVAIIEELVYQKRDLYNPSISHIKTLTKRRIKHLGNSHSLVIGTGDMAHPLLRVPTVHDIRLARSYFRSRLLQSMLDSKKSILPVRCEQYINIWLLGNYTSVSQLHLNEEVVLQERILKMQDEMRRCVPRPQTTMLLTNQFSITSIRRKMLALRRLRRRILHSFATVTRQLAQEQYECGRVWLLRHFFNAAWTICVEKRQTNLISQQALKNTITSSLCSTYLQVVHPYRIQYRSILFEFHRPEKGYKPPGQRKRKFLVMDDAPKLLVIAKDRCSQLKPTLALIQAFIWIHMYFQTFPQLASIHLLPPAPETRNRSGAKTPAKNRPRKKSRS</sequence>
<evidence type="ECO:0000313" key="2">
    <source>
        <dbReference type="EMBL" id="CCA24736.1"/>
    </source>
</evidence>
<feature type="compositionally biased region" description="Polar residues" evidence="1">
    <location>
        <begin position="260"/>
        <end position="272"/>
    </location>
</feature>
<dbReference type="EMBL" id="FR824300">
    <property type="protein sequence ID" value="CCA24736.1"/>
    <property type="molecule type" value="Genomic_DNA"/>
</dbReference>
<reference evidence="2" key="1">
    <citation type="journal article" date="2011" name="PLoS Biol.">
        <title>Gene gain and loss during evolution of obligate parasitism in the white rust pathogen of Arabidopsis thaliana.</title>
        <authorList>
            <person name="Kemen E."/>
            <person name="Gardiner A."/>
            <person name="Schultz-Larsen T."/>
            <person name="Kemen A.C."/>
            <person name="Balmuth A.L."/>
            <person name="Robert-Seilaniantz A."/>
            <person name="Bailey K."/>
            <person name="Holub E."/>
            <person name="Studholme D.J."/>
            <person name="Maclean D."/>
            <person name="Jones J.D."/>
        </authorList>
    </citation>
    <scope>NUCLEOTIDE SEQUENCE</scope>
</reference>
<dbReference type="HOGENOM" id="CLU_435754_0_0_1"/>
<organism evidence="2">
    <name type="scientific">Albugo laibachii Nc14</name>
    <dbReference type="NCBI Taxonomy" id="890382"/>
    <lineage>
        <taxon>Eukaryota</taxon>
        <taxon>Sar</taxon>
        <taxon>Stramenopiles</taxon>
        <taxon>Oomycota</taxon>
        <taxon>Peronosporomycetes</taxon>
        <taxon>Albuginales</taxon>
        <taxon>Albuginaceae</taxon>
        <taxon>Albugo</taxon>
    </lineage>
</organism>
<accession>F0WTP4</accession>
<feature type="compositionally biased region" description="Basic residues" evidence="1">
    <location>
        <begin position="618"/>
        <end position="628"/>
    </location>
</feature>
<feature type="region of interest" description="Disordered" evidence="1">
    <location>
        <begin position="604"/>
        <end position="628"/>
    </location>
</feature>
<protein>
    <submittedName>
        <fullName evidence="2">AlNc14C255G9720 protein</fullName>
    </submittedName>
</protein>
<dbReference type="AlphaFoldDB" id="F0WTP4"/>